<name>A0AAC9J2B3_VIRHA</name>
<accession>A0AAC9J2B3</accession>
<dbReference type="AlphaFoldDB" id="A0AAC9J2B3"/>
<evidence type="ECO:0000313" key="2">
    <source>
        <dbReference type="Proteomes" id="UP000182945"/>
    </source>
</evidence>
<dbReference type="KEGG" id="vhl:BME96_16185"/>
<dbReference type="GeneID" id="71515952"/>
<sequence length="226" mass="25906">MEIKNFAGIVTFDTGIKQFTRGDGGKEVGYRYPITQAEFQQLKLGRWLHAQGFPNIPIHPLIAISKSSTIIEVIGDAQEIATKVHHAEYLPKKIIDLKTEQTGQNTIPHEKIEKLLLRSSSAHEVDLLQEHSLRFSDLLPGVCCPYCGMLGMVRGHNTWNCTRCQKKDKNAHLAALTDYFFLVGPYITNSIAQHLLNHPEKSSITRMLRGARLHYDRCFRRWWKKR</sequence>
<protein>
    <recommendedName>
        <fullName evidence="3">NERD domain-containing protein</fullName>
    </recommendedName>
</protein>
<organism evidence="1 2">
    <name type="scientific">Virgibacillus halodenitrificans</name>
    <name type="common">Bacillus halodenitrificans</name>
    <dbReference type="NCBI Taxonomy" id="1482"/>
    <lineage>
        <taxon>Bacteria</taxon>
        <taxon>Bacillati</taxon>
        <taxon>Bacillota</taxon>
        <taxon>Bacilli</taxon>
        <taxon>Bacillales</taxon>
        <taxon>Bacillaceae</taxon>
        <taxon>Virgibacillus</taxon>
    </lineage>
</organism>
<evidence type="ECO:0000313" key="1">
    <source>
        <dbReference type="EMBL" id="APC49635.1"/>
    </source>
</evidence>
<evidence type="ECO:0008006" key="3">
    <source>
        <dbReference type="Google" id="ProtNLM"/>
    </source>
</evidence>
<dbReference type="EMBL" id="CP017962">
    <property type="protein sequence ID" value="APC49635.1"/>
    <property type="molecule type" value="Genomic_DNA"/>
</dbReference>
<reference evidence="1 2" key="1">
    <citation type="submission" date="2016-11" db="EMBL/GenBank/DDBJ databases">
        <title>Complete genome sequencing of Virgibacillus halodenitrificans PDB-F2.</title>
        <authorList>
            <person name="Sun Z."/>
            <person name="Zhou Y."/>
            <person name="Li H."/>
        </authorList>
    </citation>
    <scope>NUCLEOTIDE SEQUENCE [LARGE SCALE GENOMIC DNA]</scope>
    <source>
        <strain evidence="1 2">PDB-F2</strain>
    </source>
</reference>
<gene>
    <name evidence="1" type="ORF">BME96_16185</name>
</gene>
<dbReference type="Proteomes" id="UP000182945">
    <property type="component" value="Chromosome"/>
</dbReference>
<dbReference type="RefSeq" id="WP_071649640.1">
    <property type="nucleotide sequence ID" value="NZ_CP017962.1"/>
</dbReference>
<proteinExistence type="predicted"/>